<dbReference type="PROSITE" id="PS50835">
    <property type="entry name" value="IG_LIKE"/>
    <property type="match status" value="1"/>
</dbReference>
<protein>
    <submittedName>
        <fullName evidence="2">Hemicentin-2-like isoform 2 protein</fullName>
    </submittedName>
</protein>
<dbReference type="STRING" id="67767.A0A0J7KJP4"/>
<evidence type="ECO:0000259" key="1">
    <source>
        <dbReference type="PROSITE" id="PS50835"/>
    </source>
</evidence>
<feature type="domain" description="Ig-like" evidence="1">
    <location>
        <begin position="12"/>
        <end position="108"/>
    </location>
</feature>
<dbReference type="OrthoDB" id="6431884at2759"/>
<dbReference type="PaxDb" id="67767-A0A0J7KJP4"/>
<name>A0A0J7KJP4_LASNI</name>
<dbReference type="InterPro" id="IPR007110">
    <property type="entry name" value="Ig-like_dom"/>
</dbReference>
<evidence type="ECO:0000313" key="2">
    <source>
        <dbReference type="EMBL" id="KMQ90638.1"/>
    </source>
</evidence>
<dbReference type="Proteomes" id="UP000036403">
    <property type="component" value="Unassembled WGS sequence"/>
</dbReference>
<organism evidence="2 3">
    <name type="scientific">Lasius niger</name>
    <name type="common">Black garden ant</name>
    <dbReference type="NCBI Taxonomy" id="67767"/>
    <lineage>
        <taxon>Eukaryota</taxon>
        <taxon>Metazoa</taxon>
        <taxon>Ecdysozoa</taxon>
        <taxon>Arthropoda</taxon>
        <taxon>Hexapoda</taxon>
        <taxon>Insecta</taxon>
        <taxon>Pterygota</taxon>
        <taxon>Neoptera</taxon>
        <taxon>Endopterygota</taxon>
        <taxon>Hymenoptera</taxon>
        <taxon>Apocrita</taxon>
        <taxon>Aculeata</taxon>
        <taxon>Formicoidea</taxon>
        <taxon>Formicidae</taxon>
        <taxon>Formicinae</taxon>
        <taxon>Lasius</taxon>
        <taxon>Lasius</taxon>
    </lineage>
</organism>
<dbReference type="PANTHER" id="PTHR23278">
    <property type="entry name" value="SIDESTEP PROTEIN"/>
    <property type="match status" value="1"/>
</dbReference>
<dbReference type="Pfam" id="PF13927">
    <property type="entry name" value="Ig_3"/>
    <property type="match status" value="1"/>
</dbReference>
<sequence length="139" mass="15823">MNLTVIVPPSKPIILDEAMKNVRSIEEPYNEGSDVNLICEVRGGKPPPKLTWYLDNTVIDESYHYNAENGITVNHLAYPKIGRQHLKARLICQASNTNLVQPQTRLLVLDVNLRHVKMGPHRLRPVHVIFSLSITRGRR</sequence>
<accession>A0A0J7KJP4</accession>
<proteinExistence type="predicted"/>
<gene>
    <name evidence="2" type="ORF">RF55_9580</name>
</gene>
<evidence type="ECO:0000313" key="3">
    <source>
        <dbReference type="Proteomes" id="UP000036403"/>
    </source>
</evidence>
<comment type="caution">
    <text evidence="2">The sequence shown here is derived from an EMBL/GenBank/DDBJ whole genome shotgun (WGS) entry which is preliminary data.</text>
</comment>
<dbReference type="PANTHER" id="PTHR23278:SF28">
    <property type="entry name" value="SIDESTEP IV, ISOFORM C"/>
    <property type="match status" value="1"/>
</dbReference>
<dbReference type="AlphaFoldDB" id="A0A0J7KJP4"/>
<dbReference type="InterPro" id="IPR013783">
    <property type="entry name" value="Ig-like_fold"/>
</dbReference>
<dbReference type="EMBL" id="LBMM01006402">
    <property type="protein sequence ID" value="KMQ90638.1"/>
    <property type="molecule type" value="Genomic_DNA"/>
</dbReference>
<reference evidence="2 3" key="1">
    <citation type="submission" date="2015-04" db="EMBL/GenBank/DDBJ databases">
        <title>Lasius niger genome sequencing.</title>
        <authorList>
            <person name="Konorov E.A."/>
            <person name="Nikitin M.A."/>
            <person name="Kirill M.V."/>
            <person name="Chang P."/>
        </authorList>
    </citation>
    <scope>NUCLEOTIDE SEQUENCE [LARGE SCALE GENOMIC DNA]</scope>
    <source>
        <tissue evidence="2">Whole</tissue>
    </source>
</reference>
<keyword evidence="3" id="KW-1185">Reference proteome</keyword>
<dbReference type="Gene3D" id="2.60.40.10">
    <property type="entry name" value="Immunoglobulins"/>
    <property type="match status" value="1"/>
</dbReference>
<dbReference type="SUPFAM" id="SSF48726">
    <property type="entry name" value="Immunoglobulin"/>
    <property type="match status" value="1"/>
</dbReference>
<dbReference type="InterPro" id="IPR036179">
    <property type="entry name" value="Ig-like_dom_sf"/>
</dbReference>